<dbReference type="InterPro" id="IPR000671">
    <property type="entry name" value="Peptidase_A31"/>
</dbReference>
<dbReference type="PANTHER" id="PTHR30302:SF1">
    <property type="entry name" value="HYDROGENASE 2 MATURATION PROTEASE"/>
    <property type="match status" value="1"/>
</dbReference>
<accession>A0A533QKC3</accession>
<evidence type="ECO:0000256" key="1">
    <source>
        <dbReference type="ARBA" id="ARBA00006814"/>
    </source>
</evidence>
<evidence type="ECO:0000256" key="4">
    <source>
        <dbReference type="ARBA" id="ARBA00022801"/>
    </source>
</evidence>
<evidence type="ECO:0000313" key="5">
    <source>
        <dbReference type="EMBL" id="TLD41010.1"/>
    </source>
</evidence>
<evidence type="ECO:0000313" key="6">
    <source>
        <dbReference type="Proteomes" id="UP000319783"/>
    </source>
</evidence>
<dbReference type="NCBIfam" id="TIGR00072">
    <property type="entry name" value="hydrog_prot"/>
    <property type="match status" value="1"/>
</dbReference>
<proteinExistence type="inferred from homology"/>
<dbReference type="Gene3D" id="3.40.50.1450">
    <property type="entry name" value="HybD-like"/>
    <property type="match status" value="1"/>
</dbReference>
<dbReference type="PRINTS" id="PR00446">
    <property type="entry name" value="HYDRGNUPTAKE"/>
</dbReference>
<comment type="caution">
    <text evidence="5">The sequence shown here is derived from an EMBL/GenBank/DDBJ whole genome shotgun (WGS) entry which is preliminary data.</text>
</comment>
<dbReference type="PANTHER" id="PTHR30302">
    <property type="entry name" value="HYDROGENASE 1 MATURATION PROTEASE"/>
    <property type="match status" value="1"/>
</dbReference>
<keyword evidence="4" id="KW-0378">Hydrolase</keyword>
<name>A0A533QKC3_9BACT</name>
<dbReference type="GO" id="GO:0008047">
    <property type="term" value="F:enzyme activator activity"/>
    <property type="evidence" value="ECO:0007669"/>
    <property type="project" value="InterPro"/>
</dbReference>
<protein>
    <submittedName>
        <fullName evidence="5">Hydrogenase maturation protease</fullName>
    </submittedName>
</protein>
<dbReference type="Proteomes" id="UP000319783">
    <property type="component" value="Unassembled WGS sequence"/>
</dbReference>
<dbReference type="AlphaFoldDB" id="A0A533QKC3"/>
<dbReference type="GO" id="GO:0016485">
    <property type="term" value="P:protein processing"/>
    <property type="evidence" value="ECO:0007669"/>
    <property type="project" value="TreeGrafter"/>
</dbReference>
<dbReference type="InterPro" id="IPR023430">
    <property type="entry name" value="Pept_HybD-like_dom_sf"/>
</dbReference>
<dbReference type="EMBL" id="SULG01000067">
    <property type="protein sequence ID" value="TLD41010.1"/>
    <property type="molecule type" value="Genomic_DNA"/>
</dbReference>
<dbReference type="Pfam" id="PF01750">
    <property type="entry name" value="HycI"/>
    <property type="match status" value="1"/>
</dbReference>
<gene>
    <name evidence="5" type="ORF">JETT_2738</name>
</gene>
<evidence type="ECO:0000256" key="3">
    <source>
        <dbReference type="ARBA" id="ARBA00022750"/>
    </source>
</evidence>
<sequence length="168" mass="18537">MNKNKITQTICANILRILIIGIGNTYRGDDAAGLVIARHLRKQVPDYVSVLEESGNGIAFMESWKNADTVILIDAVHSGTKPGTIHRFDASAHPLPSEFFCYSTHTFGVAEIIELARVLNQLPSHLIVYGIEGKRFEAGIGISPEVNKAAQEVVNRLRQDIHSFLKES</sequence>
<comment type="similarity">
    <text evidence="1">Belongs to the peptidase A31 family.</text>
</comment>
<organism evidence="5 6">
    <name type="scientific">Candidatus Jettenia ecosi</name>
    <dbReference type="NCBI Taxonomy" id="2494326"/>
    <lineage>
        <taxon>Bacteria</taxon>
        <taxon>Pseudomonadati</taxon>
        <taxon>Planctomycetota</taxon>
        <taxon>Candidatus Brocadiia</taxon>
        <taxon>Candidatus Brocadiales</taxon>
        <taxon>Candidatus Brocadiaceae</taxon>
        <taxon>Candidatus Jettenia</taxon>
    </lineage>
</organism>
<dbReference type="SUPFAM" id="SSF53163">
    <property type="entry name" value="HybD-like"/>
    <property type="match status" value="1"/>
</dbReference>
<dbReference type="GO" id="GO:0004190">
    <property type="term" value="F:aspartic-type endopeptidase activity"/>
    <property type="evidence" value="ECO:0007669"/>
    <property type="project" value="UniProtKB-KW"/>
</dbReference>
<evidence type="ECO:0000256" key="2">
    <source>
        <dbReference type="ARBA" id="ARBA00022670"/>
    </source>
</evidence>
<keyword evidence="3" id="KW-0064">Aspartyl protease</keyword>
<dbReference type="CDD" id="cd00518">
    <property type="entry name" value="H2MP"/>
    <property type="match status" value="1"/>
</dbReference>
<keyword evidence="2 5" id="KW-0645">Protease</keyword>
<reference evidence="5 6" key="1">
    <citation type="submission" date="2019-04" db="EMBL/GenBank/DDBJ databases">
        <title>Genome of a novel bacterium Candidatus Jettenia ecosi reconstructed from metagenome of an anammox bioreactor.</title>
        <authorList>
            <person name="Mardanov A.V."/>
            <person name="Beletsky A.V."/>
            <person name="Ravin N.V."/>
            <person name="Botchkova E.A."/>
            <person name="Litti Y.V."/>
            <person name="Nozhevnikova A.N."/>
        </authorList>
    </citation>
    <scope>NUCLEOTIDE SEQUENCE [LARGE SCALE GENOMIC DNA]</scope>
    <source>
        <strain evidence="5">J2</strain>
    </source>
</reference>